<keyword evidence="4" id="KW-0812">Transmembrane</keyword>
<organism evidence="8 9">
    <name type="scientific">Tunturiibacter gelidiferens</name>
    <dbReference type="NCBI Taxonomy" id="3069689"/>
    <lineage>
        <taxon>Bacteria</taxon>
        <taxon>Pseudomonadati</taxon>
        <taxon>Acidobacteriota</taxon>
        <taxon>Terriglobia</taxon>
        <taxon>Terriglobales</taxon>
        <taxon>Acidobacteriaceae</taxon>
        <taxon>Tunturiibacter</taxon>
    </lineage>
</organism>
<dbReference type="Pfam" id="PF13620">
    <property type="entry name" value="CarboxypepD_reg"/>
    <property type="match status" value="1"/>
</dbReference>
<dbReference type="AlphaFoldDB" id="A0A9X0QC01"/>
<dbReference type="GO" id="GO:0015344">
    <property type="term" value="F:siderophore uptake transmembrane transporter activity"/>
    <property type="evidence" value="ECO:0007669"/>
    <property type="project" value="TreeGrafter"/>
</dbReference>
<gene>
    <name evidence="8" type="ORF">HDF14_001177</name>
</gene>
<keyword evidence="6" id="KW-0998">Cell outer membrane</keyword>
<dbReference type="PANTHER" id="PTHR30069">
    <property type="entry name" value="TONB-DEPENDENT OUTER MEMBRANE RECEPTOR"/>
    <property type="match status" value="1"/>
</dbReference>
<comment type="caution">
    <text evidence="8">The sequence shown here is derived from an EMBL/GenBank/DDBJ whole genome shotgun (WGS) entry which is preliminary data.</text>
</comment>
<dbReference type="Pfam" id="PF25183">
    <property type="entry name" value="OMP_b-brl_4"/>
    <property type="match status" value="1"/>
</dbReference>
<accession>A0A9X0QC01</accession>
<dbReference type="InterPro" id="IPR013784">
    <property type="entry name" value="Carb-bd-like_fold"/>
</dbReference>
<dbReference type="GO" id="GO:0044718">
    <property type="term" value="P:siderophore transmembrane transport"/>
    <property type="evidence" value="ECO:0007669"/>
    <property type="project" value="TreeGrafter"/>
</dbReference>
<evidence type="ECO:0000313" key="9">
    <source>
        <dbReference type="Proteomes" id="UP000535182"/>
    </source>
</evidence>
<evidence type="ECO:0000256" key="2">
    <source>
        <dbReference type="ARBA" id="ARBA00022448"/>
    </source>
</evidence>
<dbReference type="PANTHER" id="PTHR30069:SF46">
    <property type="entry name" value="OAR PROTEIN"/>
    <property type="match status" value="1"/>
</dbReference>
<dbReference type="Proteomes" id="UP000535182">
    <property type="component" value="Unassembled WGS sequence"/>
</dbReference>
<evidence type="ECO:0000256" key="3">
    <source>
        <dbReference type="ARBA" id="ARBA00022452"/>
    </source>
</evidence>
<evidence type="ECO:0000313" key="8">
    <source>
        <dbReference type="EMBL" id="MBB5327572.1"/>
    </source>
</evidence>
<dbReference type="InterPro" id="IPR036942">
    <property type="entry name" value="Beta-barrel_TonB_sf"/>
</dbReference>
<evidence type="ECO:0000256" key="4">
    <source>
        <dbReference type="ARBA" id="ARBA00022692"/>
    </source>
</evidence>
<dbReference type="EMBL" id="JACHEB010000002">
    <property type="protein sequence ID" value="MBB5327572.1"/>
    <property type="molecule type" value="Genomic_DNA"/>
</dbReference>
<keyword evidence="9" id="KW-1185">Reference proteome</keyword>
<dbReference type="Gene3D" id="2.40.170.20">
    <property type="entry name" value="TonB-dependent receptor, beta-barrel domain"/>
    <property type="match status" value="1"/>
</dbReference>
<comment type="subcellular location">
    <subcellularLocation>
        <location evidence="1">Cell outer membrane</location>
        <topology evidence="1">Multi-pass membrane protein</topology>
    </subcellularLocation>
</comment>
<keyword evidence="3" id="KW-1134">Transmembrane beta strand</keyword>
<sequence>MKFNEFPQSRLFAKGISLFAVALFALLLTAPSIYGQTTSGDLVGIVKDPTGATIPNATVTVTNESTGVATTVKAGSAGEFRAGNLLPGKYDVVVNSAGFQPFTLLGVEVELNKTATTNVSLSIGASTTVEVSAQAGAVLDTTSTNLTQTFSNVELTDLPSTASGGSTGFGVLNASLLSPGVASSGGIGIGIGPSIGGQRPRNNNFTIEGVDNNNKAVTGPLIYVPNDSVESFTLITNQFSPEFGHSSGGQFNTDVLSGTNKFHGRIYEYFQNRNLNAESGTEGGKPAINPRYDNNRYGGQVGGPILKDKLFFFANYERNSVGQNPAIFSCVPTGAGLTALQSIATPYGLNANNVAQYLKYTPAATTSGPNGTGIDASADVACGSESTGAQFLTVNSAVSGSTTNIPLGNYQSTAGAPSNFDVLTTSVDYTISNKDSFRGRYIYNRLSDTDTAANTIPFPIFFTQQPFRYQLVALSEFHTFTPNLTNEFRIGFNRYSNTLTAGNFSYPGLDQFPNLTFDDQGFVNLGPDPNAPQFTIQNLYQVVDNVSYVKGKHTIKIGFDGRKYISPQGFTQRARGDYEWNNLSEFLQDLAPTSFGERSTGNLTYYGDQTALYGYVNDTWRVSPRVTLNGGLRYEFTSVPVGERAQSLNVAASVPGLISFAEPKPAYGSFAPRFGVNFAPDDKTSIRAGFGLSYDVLFDNLGTLSFPPQYSATNDVGNVGNPQPGDPNFLANGGLPPGNGGILVFPNTPAGLADQRGATAAFIPNQSVPYAETYTLTIQRTFAKNYTAEIGYVGTRGIHLPTQDQLNVQPRVNASNALPTSLSGGTSVIAPVGASTLAQINTLSNIVPAFLAAGFTSKITSYQPYSSSNYNALVANVTRQFTAGLQTNFSYTYSKTMDDATAEVFATTLTPRRPQNSQNVAADYSRSALDRTNRISLEAVYDLQLYKHAHSFLLRNVVGNWTIAPIYTYESPEYATVLSGINSNLNGDSTAIDRTIINPNGVKGTSSTVSAQHATNLDSLCTPGTELTTCTANIVGYVADDPNAYYIAGGKGSLPNGARNTLPTRPINNFDMSLLKRVTFRERYSIEFGAQAYNVLNHAQYTPGTVNNVNQTSNTTTYINFQTAGSGFFNQPGKVFLNNARTVQLSGKLYF</sequence>
<keyword evidence="5" id="KW-0472">Membrane</keyword>
<reference evidence="8 9" key="1">
    <citation type="submission" date="2020-08" db="EMBL/GenBank/DDBJ databases">
        <title>Genomic Encyclopedia of Type Strains, Phase IV (KMG-V): Genome sequencing to study the core and pangenomes of soil and plant-associated prokaryotes.</title>
        <authorList>
            <person name="Whitman W."/>
        </authorList>
    </citation>
    <scope>NUCLEOTIDE SEQUENCE [LARGE SCALE GENOMIC DNA]</scope>
    <source>
        <strain evidence="8 9">X5P2</strain>
    </source>
</reference>
<dbReference type="RefSeq" id="WP_183974347.1">
    <property type="nucleotide sequence ID" value="NZ_JACHEB010000002.1"/>
</dbReference>
<dbReference type="InterPro" id="IPR057601">
    <property type="entry name" value="Oar-like_b-barrel"/>
</dbReference>
<proteinExistence type="predicted"/>
<dbReference type="SUPFAM" id="SSF49452">
    <property type="entry name" value="Starch-binding domain-like"/>
    <property type="match status" value="1"/>
</dbReference>
<evidence type="ECO:0000256" key="6">
    <source>
        <dbReference type="ARBA" id="ARBA00023237"/>
    </source>
</evidence>
<evidence type="ECO:0000256" key="1">
    <source>
        <dbReference type="ARBA" id="ARBA00004571"/>
    </source>
</evidence>
<dbReference type="Gene3D" id="2.60.40.1120">
    <property type="entry name" value="Carboxypeptidase-like, regulatory domain"/>
    <property type="match status" value="1"/>
</dbReference>
<keyword evidence="2" id="KW-0813">Transport</keyword>
<feature type="domain" description="TonB-dependent transporter Oar-like beta-barrel" evidence="7">
    <location>
        <begin position="257"/>
        <end position="1114"/>
    </location>
</feature>
<protein>
    <recommendedName>
        <fullName evidence="7">TonB-dependent transporter Oar-like beta-barrel domain-containing protein</fullName>
    </recommendedName>
</protein>
<dbReference type="SUPFAM" id="SSF56935">
    <property type="entry name" value="Porins"/>
    <property type="match status" value="1"/>
</dbReference>
<dbReference type="InterPro" id="IPR039426">
    <property type="entry name" value="TonB-dep_rcpt-like"/>
</dbReference>
<name>A0A9X0QC01_9BACT</name>
<evidence type="ECO:0000259" key="7">
    <source>
        <dbReference type="Pfam" id="PF25183"/>
    </source>
</evidence>
<dbReference type="GO" id="GO:0009279">
    <property type="term" value="C:cell outer membrane"/>
    <property type="evidence" value="ECO:0007669"/>
    <property type="project" value="UniProtKB-SubCell"/>
</dbReference>
<dbReference type="GO" id="GO:0030246">
    <property type="term" value="F:carbohydrate binding"/>
    <property type="evidence" value="ECO:0007669"/>
    <property type="project" value="InterPro"/>
</dbReference>
<evidence type="ECO:0000256" key="5">
    <source>
        <dbReference type="ARBA" id="ARBA00023136"/>
    </source>
</evidence>